<dbReference type="InterPro" id="IPR002156">
    <property type="entry name" value="RNaseH_domain"/>
</dbReference>
<accession>A0A1R3H149</accession>
<reference evidence="3" key="1">
    <citation type="submission" date="2013-09" db="EMBL/GenBank/DDBJ databases">
        <title>Corchorus olitorius genome sequencing.</title>
        <authorList>
            <person name="Alam M."/>
            <person name="Haque M.S."/>
            <person name="Islam M.S."/>
            <person name="Emdad E.M."/>
            <person name="Islam M.M."/>
            <person name="Ahmed B."/>
            <person name="Halim A."/>
            <person name="Hossen Q.M.M."/>
            <person name="Hossain M.Z."/>
            <person name="Ahmed R."/>
            <person name="Khan M.M."/>
            <person name="Islam R."/>
            <person name="Rashid M.M."/>
            <person name="Khan S.A."/>
            <person name="Rahman M.S."/>
            <person name="Alam M."/>
            <person name="Yahiya A.S."/>
            <person name="Khan M.S."/>
            <person name="Azam M.S."/>
            <person name="Haque T."/>
            <person name="Lashkar M.Z.H."/>
            <person name="Akhand A.I."/>
            <person name="Morshed G."/>
            <person name="Roy S."/>
            <person name="Uddin K.S."/>
            <person name="Rabeya T."/>
            <person name="Hossain A.S."/>
            <person name="Chowdhury A."/>
            <person name="Snigdha A.R."/>
            <person name="Mortoza M.S."/>
            <person name="Matin S.A."/>
            <person name="Hoque S.M.E."/>
            <person name="Islam M.K."/>
            <person name="Roy D.K."/>
            <person name="Haider R."/>
            <person name="Moosa M.M."/>
            <person name="Elias S.M."/>
            <person name="Hasan A.M."/>
            <person name="Jahan S."/>
            <person name="Shafiuddin M."/>
            <person name="Mahmood N."/>
            <person name="Shommy N.S."/>
        </authorList>
    </citation>
    <scope>NUCLEOTIDE SEQUENCE [LARGE SCALE GENOMIC DNA]</scope>
    <source>
        <strain evidence="3">cv. O-4</strain>
    </source>
</reference>
<dbReference type="AlphaFoldDB" id="A0A1R3H149"/>
<protein>
    <recommendedName>
        <fullName evidence="1">RNase H type-1 domain-containing protein</fullName>
    </recommendedName>
</protein>
<dbReference type="SUPFAM" id="SSF53098">
    <property type="entry name" value="Ribonuclease H-like"/>
    <property type="match status" value="1"/>
</dbReference>
<feature type="domain" description="RNase H type-1" evidence="1">
    <location>
        <begin position="52"/>
        <end position="156"/>
    </location>
</feature>
<organism evidence="2 3">
    <name type="scientific">Corchorus olitorius</name>
    <dbReference type="NCBI Taxonomy" id="93759"/>
    <lineage>
        <taxon>Eukaryota</taxon>
        <taxon>Viridiplantae</taxon>
        <taxon>Streptophyta</taxon>
        <taxon>Embryophyta</taxon>
        <taxon>Tracheophyta</taxon>
        <taxon>Spermatophyta</taxon>
        <taxon>Magnoliopsida</taxon>
        <taxon>eudicotyledons</taxon>
        <taxon>Gunneridae</taxon>
        <taxon>Pentapetalae</taxon>
        <taxon>rosids</taxon>
        <taxon>malvids</taxon>
        <taxon>Malvales</taxon>
        <taxon>Malvaceae</taxon>
        <taxon>Grewioideae</taxon>
        <taxon>Apeibeae</taxon>
        <taxon>Corchorus</taxon>
    </lineage>
</organism>
<dbReference type="PANTHER" id="PTHR47074">
    <property type="entry name" value="BNAC02G40300D PROTEIN"/>
    <property type="match status" value="1"/>
</dbReference>
<name>A0A1R3H149_9ROSI</name>
<evidence type="ECO:0000259" key="1">
    <source>
        <dbReference type="Pfam" id="PF13456"/>
    </source>
</evidence>
<dbReference type="Pfam" id="PF13456">
    <property type="entry name" value="RVT_3"/>
    <property type="match status" value="1"/>
</dbReference>
<dbReference type="Gene3D" id="3.30.420.10">
    <property type="entry name" value="Ribonuclease H-like superfamily/Ribonuclease H"/>
    <property type="match status" value="1"/>
</dbReference>
<evidence type="ECO:0000313" key="3">
    <source>
        <dbReference type="Proteomes" id="UP000187203"/>
    </source>
</evidence>
<comment type="caution">
    <text evidence="2">The sequence shown here is derived from an EMBL/GenBank/DDBJ whole genome shotgun (WGS) entry which is preliminary data.</text>
</comment>
<evidence type="ECO:0000313" key="2">
    <source>
        <dbReference type="EMBL" id="OMO64074.1"/>
    </source>
</evidence>
<dbReference type="STRING" id="93759.A0A1R3H149"/>
<dbReference type="InterPro" id="IPR052929">
    <property type="entry name" value="RNase_H-like_EbsB-rel"/>
</dbReference>
<dbReference type="CDD" id="cd06222">
    <property type="entry name" value="RNase_H_like"/>
    <property type="match status" value="1"/>
</dbReference>
<proteinExistence type="predicted"/>
<dbReference type="InterPro" id="IPR044730">
    <property type="entry name" value="RNase_H-like_dom_plant"/>
</dbReference>
<dbReference type="GO" id="GO:0004523">
    <property type="term" value="F:RNA-DNA hybrid ribonuclease activity"/>
    <property type="evidence" value="ECO:0007669"/>
    <property type="project" value="InterPro"/>
</dbReference>
<dbReference type="InterPro" id="IPR012337">
    <property type="entry name" value="RNaseH-like_sf"/>
</dbReference>
<dbReference type="PANTHER" id="PTHR47074:SF48">
    <property type="entry name" value="POLYNUCLEOTIDYL TRANSFERASE, RIBONUCLEASE H-LIKE SUPERFAMILY PROTEIN"/>
    <property type="match status" value="1"/>
</dbReference>
<gene>
    <name evidence="2" type="ORF">COLO4_32120</name>
</gene>
<dbReference type="GO" id="GO:0003676">
    <property type="term" value="F:nucleic acid binding"/>
    <property type="evidence" value="ECO:0007669"/>
    <property type="project" value="InterPro"/>
</dbReference>
<dbReference type="Proteomes" id="UP000187203">
    <property type="component" value="Unassembled WGS sequence"/>
</dbReference>
<dbReference type="OrthoDB" id="993362at2759"/>
<sequence>MKTNAETHNIQWLFVRAYLLEFQRCQQVATVVPKLAGQLAWQAPQRGLVKVNFDGPFNSSSKTGSFGVIARDCDGNVLGAAAGKLDQVVDSFTAESMAALKAITWARDMSFSSIVFEGDALTIIRKVTASTMDLSPISPYIVELKFPSSLFVSCLFFTCSSRW</sequence>
<dbReference type="EMBL" id="AWUE01021019">
    <property type="protein sequence ID" value="OMO64074.1"/>
    <property type="molecule type" value="Genomic_DNA"/>
</dbReference>
<keyword evidence="3" id="KW-1185">Reference proteome</keyword>
<dbReference type="InterPro" id="IPR036397">
    <property type="entry name" value="RNaseH_sf"/>
</dbReference>